<gene>
    <name evidence="2" type="ORF">BBD42_19995</name>
</gene>
<proteinExistence type="predicted"/>
<name>A0A1B2DT19_9BACL</name>
<keyword evidence="1" id="KW-0472">Membrane</keyword>
<organism evidence="2">
    <name type="scientific">Paenibacillus sp. BIHB 4019</name>
    <dbReference type="NCBI Taxonomy" id="1870819"/>
    <lineage>
        <taxon>Bacteria</taxon>
        <taxon>Bacillati</taxon>
        <taxon>Bacillota</taxon>
        <taxon>Bacilli</taxon>
        <taxon>Bacillales</taxon>
        <taxon>Paenibacillaceae</taxon>
        <taxon>Paenibacillus</taxon>
    </lineage>
</organism>
<reference evidence="2" key="1">
    <citation type="submission" date="2016-08" db="EMBL/GenBank/DDBJ databases">
        <title>Complete Genome Seqeunce of Paenibacillus sp. BIHB 4019 from tea rhizoplane.</title>
        <authorList>
            <person name="Thakur R."/>
            <person name="Swarnkar M.K."/>
            <person name="Gulati A."/>
        </authorList>
    </citation>
    <scope>NUCLEOTIDE SEQUENCE [LARGE SCALE GENOMIC DNA]</scope>
    <source>
        <strain evidence="2">BIHB4019</strain>
    </source>
</reference>
<sequence length="72" mass="8037">MLFISALAITIACLELPKLAKKGWKKEIAVYLIMLLGGAFLSICAVNQIRLPSPLNIIVYIYKPVESWFNAL</sequence>
<evidence type="ECO:0000313" key="2">
    <source>
        <dbReference type="EMBL" id="ANY70863.1"/>
    </source>
</evidence>
<keyword evidence="1" id="KW-0812">Transmembrane</keyword>
<feature type="transmembrane region" description="Helical" evidence="1">
    <location>
        <begin position="29"/>
        <end position="46"/>
    </location>
</feature>
<keyword evidence="1" id="KW-1133">Transmembrane helix</keyword>
<accession>A0A1B2DT19</accession>
<protein>
    <submittedName>
        <fullName evidence="2">Uncharacterized protein</fullName>
    </submittedName>
</protein>
<evidence type="ECO:0000256" key="1">
    <source>
        <dbReference type="SAM" id="Phobius"/>
    </source>
</evidence>
<dbReference type="EMBL" id="CP016808">
    <property type="protein sequence ID" value="ANY70863.1"/>
    <property type="molecule type" value="Genomic_DNA"/>
</dbReference>
<dbReference type="AlphaFoldDB" id="A0A1B2DT19"/>